<dbReference type="InParanoid" id="L8FQH2"/>
<evidence type="ECO:0008006" key="3">
    <source>
        <dbReference type="Google" id="ProtNLM"/>
    </source>
</evidence>
<dbReference type="Gene3D" id="3.40.50.300">
    <property type="entry name" value="P-loop containing nucleotide triphosphate hydrolases"/>
    <property type="match status" value="1"/>
</dbReference>
<dbReference type="EMBL" id="GL574545">
    <property type="protein sequence ID" value="ELR03137.1"/>
    <property type="molecule type" value="Genomic_DNA"/>
</dbReference>
<dbReference type="AlphaFoldDB" id="L8FQH2"/>
<dbReference type="SUPFAM" id="SSF52540">
    <property type="entry name" value="P-loop containing nucleoside triphosphate hydrolases"/>
    <property type="match status" value="1"/>
</dbReference>
<sequence length="161" mass="17964">MQVTQAASAELNATVNHLLVLVEAFDGMLLGATNREEDIDPALWRRFGMQLSVDLPGPDEIYAILKRYGEPFVFAEEFLDVLAKLTEGASPALLRQMMEGLKRSLVLGPRMKRDISDPSALVMQLIEAVKPPPEFEPPALWRSPRQAERLKGLAWPPERAS</sequence>
<evidence type="ECO:0000313" key="1">
    <source>
        <dbReference type="EMBL" id="ELR03137.1"/>
    </source>
</evidence>
<dbReference type="Gene3D" id="1.10.8.60">
    <property type="match status" value="1"/>
</dbReference>
<evidence type="ECO:0000313" key="2">
    <source>
        <dbReference type="Proteomes" id="UP000011064"/>
    </source>
</evidence>
<organism evidence="1 2">
    <name type="scientific">Pseudogymnoascus destructans (strain ATCC MYA-4855 / 20631-21)</name>
    <name type="common">Bat white-nose syndrome fungus</name>
    <name type="synonym">Geomyces destructans</name>
    <dbReference type="NCBI Taxonomy" id="658429"/>
    <lineage>
        <taxon>Eukaryota</taxon>
        <taxon>Fungi</taxon>
        <taxon>Dikarya</taxon>
        <taxon>Ascomycota</taxon>
        <taxon>Pezizomycotina</taxon>
        <taxon>Leotiomycetes</taxon>
        <taxon>Thelebolales</taxon>
        <taxon>Thelebolaceae</taxon>
        <taxon>Pseudogymnoascus</taxon>
    </lineage>
</organism>
<proteinExistence type="predicted"/>
<reference evidence="2" key="1">
    <citation type="submission" date="2010-09" db="EMBL/GenBank/DDBJ databases">
        <title>The genome sequence of Geomyces destructans 20631-21.</title>
        <authorList>
            <consortium name="The Broad Institute Genome Sequencing Platform"/>
            <person name="Cuomo C.A."/>
            <person name="Blehert D.S."/>
            <person name="Lorch J.M."/>
            <person name="Young S.K."/>
            <person name="Zeng Q."/>
            <person name="Gargeya S."/>
            <person name="Fitzgerald M."/>
            <person name="Haas B."/>
            <person name="Abouelleil A."/>
            <person name="Alvarado L."/>
            <person name="Arachchi H.M."/>
            <person name="Berlin A."/>
            <person name="Brown A."/>
            <person name="Chapman S.B."/>
            <person name="Chen Z."/>
            <person name="Dunbar C."/>
            <person name="Freedman E."/>
            <person name="Gearin G."/>
            <person name="Gellesch M."/>
            <person name="Goldberg J."/>
            <person name="Griggs A."/>
            <person name="Gujja S."/>
            <person name="Heiman D."/>
            <person name="Howarth C."/>
            <person name="Larson L."/>
            <person name="Lui A."/>
            <person name="MacDonald P.J.P."/>
            <person name="Montmayeur A."/>
            <person name="Murphy C."/>
            <person name="Neiman D."/>
            <person name="Pearson M."/>
            <person name="Priest M."/>
            <person name="Roberts A."/>
            <person name="Saif S."/>
            <person name="Shea T."/>
            <person name="Shenoy N."/>
            <person name="Sisk P."/>
            <person name="Stolte C."/>
            <person name="Sykes S."/>
            <person name="Wortman J."/>
            <person name="Nusbaum C."/>
            <person name="Birren B."/>
        </authorList>
    </citation>
    <scope>NUCLEOTIDE SEQUENCE [LARGE SCALE GENOMIC DNA]</scope>
    <source>
        <strain evidence="2">ATCC MYA-4855 / 20631-21</strain>
    </source>
</reference>
<name>L8FQH2_PSED2</name>
<protein>
    <recommendedName>
        <fullName evidence="3">ATPase AAA-type core domain-containing protein</fullName>
    </recommendedName>
</protein>
<keyword evidence="2" id="KW-1185">Reference proteome</keyword>
<dbReference type="InterPro" id="IPR027417">
    <property type="entry name" value="P-loop_NTPase"/>
</dbReference>
<dbReference type="HOGENOM" id="CLU_1644450_0_0_1"/>
<accession>L8FQH2</accession>
<dbReference type="VEuPathDB" id="FungiDB:GMDG_08886"/>
<gene>
    <name evidence="1" type="ORF">GMDG_08886</name>
</gene>
<dbReference type="Proteomes" id="UP000011064">
    <property type="component" value="Unassembled WGS sequence"/>
</dbReference>